<protein>
    <submittedName>
        <fullName evidence="1">Uncharacterized protein</fullName>
    </submittedName>
</protein>
<proteinExistence type="predicted"/>
<gene>
    <name evidence="1" type="ORF">JF537_15045</name>
</gene>
<accession>A0A8I1SPZ2</accession>
<sequence length="51" mass="5696">MINKSASTQVLNQDSVLAALEKSLAMIEFDLNGEVLWVNQLMLVNMEKALM</sequence>
<organism evidence="1 2">
    <name type="scientific">Priestia flexa</name>
    <dbReference type="NCBI Taxonomy" id="86664"/>
    <lineage>
        <taxon>Bacteria</taxon>
        <taxon>Bacillati</taxon>
        <taxon>Bacillota</taxon>
        <taxon>Bacilli</taxon>
        <taxon>Bacillales</taxon>
        <taxon>Bacillaceae</taxon>
        <taxon>Priestia</taxon>
    </lineage>
</organism>
<dbReference type="AlphaFoldDB" id="A0A8I1SPZ2"/>
<dbReference type="Proteomes" id="UP000664578">
    <property type="component" value="Unassembled WGS sequence"/>
</dbReference>
<dbReference type="RefSeq" id="WP_206782872.1">
    <property type="nucleotide sequence ID" value="NZ_CM125968.1"/>
</dbReference>
<dbReference type="EMBL" id="JAEMWV010000007">
    <property type="protein sequence ID" value="MBN8252891.1"/>
    <property type="molecule type" value="Genomic_DNA"/>
</dbReference>
<evidence type="ECO:0000313" key="2">
    <source>
        <dbReference type="Proteomes" id="UP000664578"/>
    </source>
</evidence>
<comment type="caution">
    <text evidence="1">The sequence shown here is derived from an EMBL/GenBank/DDBJ whole genome shotgun (WGS) entry which is preliminary data.</text>
</comment>
<reference evidence="1" key="1">
    <citation type="submission" date="2020-12" db="EMBL/GenBank/DDBJ databases">
        <title>PHA producing bacteria isolated from mangrove.</title>
        <authorList>
            <person name="Zheng W."/>
            <person name="Yu S."/>
            <person name="Huang Y."/>
        </authorList>
    </citation>
    <scope>NUCLEOTIDE SEQUENCE</scope>
    <source>
        <strain evidence="1">GN22-4</strain>
    </source>
</reference>
<name>A0A8I1SPZ2_9BACI</name>
<evidence type="ECO:0000313" key="1">
    <source>
        <dbReference type="EMBL" id="MBN8252891.1"/>
    </source>
</evidence>